<dbReference type="AlphaFoldDB" id="A0A8I1MVH9"/>
<gene>
    <name evidence="2" type="ORF">J0I24_09385</name>
</gene>
<organism evidence="2 3">
    <name type="scientific">Thiomonas arsenitoxydans (strain DSM 22701 / CIP 110005 / 3As)</name>
    <dbReference type="NCBI Taxonomy" id="426114"/>
    <lineage>
        <taxon>Bacteria</taxon>
        <taxon>Pseudomonadati</taxon>
        <taxon>Pseudomonadota</taxon>
        <taxon>Betaproteobacteria</taxon>
        <taxon>Burkholderiales</taxon>
        <taxon>Thiomonas</taxon>
    </lineage>
</organism>
<evidence type="ECO:0000256" key="1">
    <source>
        <dbReference type="SAM" id="MobiDB-lite"/>
    </source>
</evidence>
<feature type="region of interest" description="Disordered" evidence="1">
    <location>
        <begin position="90"/>
        <end position="139"/>
    </location>
</feature>
<proteinExistence type="predicted"/>
<name>A0A8I1MVH9_THIA3</name>
<reference evidence="2" key="1">
    <citation type="submission" date="2021-02" db="EMBL/GenBank/DDBJ databases">
        <title>Thiocyanate and organic carbon inputs drive convergent selection for specific autotrophic Afipia and Thiobacillus strains within complex microbiomes.</title>
        <authorList>
            <person name="Huddy R.J."/>
            <person name="Sachdeva R."/>
            <person name="Kadzinga F."/>
            <person name="Kantor R.S."/>
            <person name="Harrison S.T.L."/>
            <person name="Banfield J.F."/>
        </authorList>
    </citation>
    <scope>NUCLEOTIDE SEQUENCE</scope>
    <source>
        <strain evidence="2">SCN18_13_7_16_R3_B_64_19</strain>
    </source>
</reference>
<dbReference type="RefSeq" id="WP_276730395.1">
    <property type="nucleotide sequence ID" value="NZ_JAFKMR010000018.1"/>
</dbReference>
<comment type="caution">
    <text evidence="2">The sequence shown here is derived from an EMBL/GenBank/DDBJ whole genome shotgun (WGS) entry which is preliminary data.</text>
</comment>
<dbReference type="EMBL" id="JAFKMR010000018">
    <property type="protein sequence ID" value="MBN8744506.1"/>
    <property type="molecule type" value="Genomic_DNA"/>
</dbReference>
<protein>
    <submittedName>
        <fullName evidence="2">Uncharacterized protein</fullName>
    </submittedName>
</protein>
<accession>A0A8I1MVH9</accession>
<evidence type="ECO:0000313" key="3">
    <source>
        <dbReference type="Proteomes" id="UP000664800"/>
    </source>
</evidence>
<evidence type="ECO:0000313" key="2">
    <source>
        <dbReference type="EMBL" id="MBN8744506.1"/>
    </source>
</evidence>
<feature type="compositionally biased region" description="Polar residues" evidence="1">
    <location>
        <begin position="1"/>
        <end position="11"/>
    </location>
</feature>
<feature type="region of interest" description="Disordered" evidence="1">
    <location>
        <begin position="1"/>
        <end position="26"/>
    </location>
</feature>
<dbReference type="Proteomes" id="UP000664800">
    <property type="component" value="Unassembled WGS sequence"/>
</dbReference>
<sequence>MQTQTKNQKNATPARGGRPAGSLARIPVGHVDIKGLGERLGLSPASIPAMERRGDPIIPPRSPLAGFGQKRRAIWRSADVDAHIEALAAARPARPAPVEPVTSAWPISQLQPAPAPAAATSGQRRPGRPRGKGNSSKYK</sequence>